<comment type="caution">
    <text evidence="4">The sequence shown here is derived from an EMBL/GenBank/DDBJ whole genome shotgun (WGS) entry which is preliminary data.</text>
</comment>
<evidence type="ECO:0000313" key="4">
    <source>
        <dbReference type="EMBL" id="MCK7616053.1"/>
    </source>
</evidence>
<keyword evidence="2" id="KW-0732">Signal</keyword>
<dbReference type="Pfam" id="PF00656">
    <property type="entry name" value="Peptidase_C14"/>
    <property type="match status" value="1"/>
</dbReference>
<accession>A0ABT0H2Y9</accession>
<dbReference type="RefSeq" id="WP_248160008.1">
    <property type="nucleotide sequence ID" value="NZ_JALNMJ010000040.1"/>
</dbReference>
<organism evidence="4 5">
    <name type="scientific">Roseibium sediminicola</name>
    <dbReference type="NCBI Taxonomy" id="2933272"/>
    <lineage>
        <taxon>Bacteria</taxon>
        <taxon>Pseudomonadati</taxon>
        <taxon>Pseudomonadota</taxon>
        <taxon>Alphaproteobacteria</taxon>
        <taxon>Hyphomicrobiales</taxon>
        <taxon>Stappiaceae</taxon>
        <taxon>Roseibium</taxon>
    </lineage>
</organism>
<dbReference type="PANTHER" id="PTHR22576">
    <property type="entry name" value="MUCOSA ASSOCIATED LYMPHOID TISSUE LYMPHOMA TRANSLOCATION PROTEIN 1/PARACASPASE"/>
    <property type="match status" value="1"/>
</dbReference>
<proteinExistence type="inferred from homology"/>
<feature type="domain" description="Caspase family p20" evidence="3">
    <location>
        <begin position="18"/>
        <end position="148"/>
    </location>
</feature>
<dbReference type="Gene3D" id="3.40.50.1460">
    <property type="match status" value="1"/>
</dbReference>
<dbReference type="Gene3D" id="1.25.40.10">
    <property type="entry name" value="Tetratricopeptide repeat domain"/>
    <property type="match status" value="2"/>
</dbReference>
<name>A0ABT0H2Y9_9HYPH</name>
<dbReference type="InterPro" id="IPR011990">
    <property type="entry name" value="TPR-like_helical_dom_sf"/>
</dbReference>
<feature type="signal peptide" evidence="2">
    <location>
        <begin position="1"/>
        <end position="18"/>
    </location>
</feature>
<keyword evidence="5" id="KW-1185">Reference proteome</keyword>
<sequence>MLALFTLLLVLAPAQASAKRYALVIGIANYDNVTPLKNPVEDARLMAKSLKEVGFEVSLVLDTTVSGFNVEIDRFVSSVPKTSTVLVYYAGHGIQYAGENYLIASDANIESLSDLKRAGVSAQALLKKLHNTNARSLIMVLDACRNNPLDEVETANMSRAVSGLKRDSGVSLGDGLARISEGRPGTLIAFSTAPGEVAFDGEGLNSPYTYALAASIRKQGISIERVFKETRSSVVQNTSGYQVPWENSSLLESLVLLPNEGQAETERATECDLAAAHPSDPDRVGPSVDYRSLDPQRAIPACEVAVTTFPDNPRFKTLLARAYDRAGRGEDAFRMNELAMTEGYLAAWHNQGNLYAKGLGVPQNYTKAFEFFLYAAERGHPEDQHNIGVAYLLGRGVPVDHVAARQWFGRATDQNWAASINRLGLMHERGEGGDPDPLAAALLYQRATNLGDRNAMVNLANAYRYGKGIEVNQARAVDLFERSALLGTRSAFMSLAIMYAEGEGVEKDDLTAAFWYTLASREGDPEALETLLRIKSSLNERQQQELRKKIEDWDHRQFG</sequence>
<feature type="chain" id="PRO_5045169514" evidence="2">
    <location>
        <begin position="19"/>
        <end position="559"/>
    </location>
</feature>
<evidence type="ECO:0000256" key="1">
    <source>
        <dbReference type="ARBA" id="ARBA00010134"/>
    </source>
</evidence>
<dbReference type="EMBL" id="JALNMJ010000040">
    <property type="protein sequence ID" value="MCK7616053.1"/>
    <property type="molecule type" value="Genomic_DNA"/>
</dbReference>
<reference evidence="4" key="1">
    <citation type="submission" date="2022-04" db="EMBL/GenBank/DDBJ databases">
        <title>Roseibium sp. CAU 1639 isolated from mud.</title>
        <authorList>
            <person name="Kim W."/>
        </authorList>
    </citation>
    <scope>NUCLEOTIDE SEQUENCE</scope>
    <source>
        <strain evidence="4">CAU 1639</strain>
    </source>
</reference>
<evidence type="ECO:0000313" key="5">
    <source>
        <dbReference type="Proteomes" id="UP001431221"/>
    </source>
</evidence>
<dbReference type="Pfam" id="PF08238">
    <property type="entry name" value="Sel1"/>
    <property type="match status" value="5"/>
</dbReference>
<dbReference type="InterPro" id="IPR006597">
    <property type="entry name" value="Sel1-like"/>
</dbReference>
<gene>
    <name evidence="4" type="ORF">M0H32_28200</name>
</gene>
<dbReference type="InterPro" id="IPR011600">
    <property type="entry name" value="Pept_C14_caspase"/>
</dbReference>
<evidence type="ECO:0000256" key="2">
    <source>
        <dbReference type="SAM" id="SignalP"/>
    </source>
</evidence>
<dbReference type="InterPro" id="IPR001309">
    <property type="entry name" value="Pept_C14_p20"/>
</dbReference>
<dbReference type="SMART" id="SM00115">
    <property type="entry name" value="CASc"/>
    <property type="match status" value="1"/>
</dbReference>
<dbReference type="InterPro" id="IPR052039">
    <property type="entry name" value="Caspase-related_regulators"/>
</dbReference>
<dbReference type="SMART" id="SM00671">
    <property type="entry name" value="SEL1"/>
    <property type="match status" value="5"/>
</dbReference>
<dbReference type="InterPro" id="IPR015917">
    <property type="entry name" value="Pept_C14A"/>
</dbReference>
<dbReference type="PANTHER" id="PTHR22576:SF37">
    <property type="entry name" value="MUCOSA-ASSOCIATED LYMPHOID TISSUE LYMPHOMA TRANSLOCATION PROTEIN 1"/>
    <property type="match status" value="1"/>
</dbReference>
<dbReference type="PROSITE" id="PS50208">
    <property type="entry name" value="CASPASE_P20"/>
    <property type="match status" value="1"/>
</dbReference>
<comment type="similarity">
    <text evidence="1">Belongs to the peptidase C14A family.</text>
</comment>
<protein>
    <submittedName>
        <fullName evidence="4">Caspase family protein</fullName>
    </submittedName>
</protein>
<evidence type="ECO:0000259" key="3">
    <source>
        <dbReference type="PROSITE" id="PS50208"/>
    </source>
</evidence>
<dbReference type="InterPro" id="IPR029030">
    <property type="entry name" value="Caspase-like_dom_sf"/>
</dbReference>
<dbReference type="Proteomes" id="UP001431221">
    <property type="component" value="Unassembled WGS sequence"/>
</dbReference>
<dbReference type="SUPFAM" id="SSF81901">
    <property type="entry name" value="HCP-like"/>
    <property type="match status" value="2"/>
</dbReference>
<dbReference type="SUPFAM" id="SSF52129">
    <property type="entry name" value="Caspase-like"/>
    <property type="match status" value="1"/>
</dbReference>